<dbReference type="SUPFAM" id="SSF53300">
    <property type="entry name" value="vWA-like"/>
    <property type="match status" value="1"/>
</dbReference>
<dbReference type="Gene3D" id="3.40.50.410">
    <property type="entry name" value="von Willebrand factor, type A domain"/>
    <property type="match status" value="1"/>
</dbReference>
<dbReference type="EMBL" id="SIJK02000047">
    <property type="protein sequence ID" value="MBP1467932.1"/>
    <property type="molecule type" value="Genomic_DNA"/>
</dbReference>
<dbReference type="Gene3D" id="2.60.40.10">
    <property type="entry name" value="Immunoglobulins"/>
    <property type="match status" value="3"/>
</dbReference>
<dbReference type="SMART" id="SM00327">
    <property type="entry name" value="VWA"/>
    <property type="match status" value="1"/>
</dbReference>
<evidence type="ECO:0000256" key="1">
    <source>
        <dbReference type="SAM" id="SignalP"/>
    </source>
</evidence>
<dbReference type="Gene3D" id="2.60.120.380">
    <property type="match status" value="1"/>
</dbReference>
<dbReference type="PROSITE" id="PS50234">
    <property type="entry name" value="VWFA"/>
    <property type="match status" value="1"/>
</dbReference>
<dbReference type="InterPro" id="IPR002035">
    <property type="entry name" value="VWF_A"/>
</dbReference>
<dbReference type="Pfam" id="PF00092">
    <property type="entry name" value="VWA"/>
    <property type="match status" value="1"/>
</dbReference>
<feature type="signal peptide" evidence="1">
    <location>
        <begin position="1"/>
        <end position="25"/>
    </location>
</feature>
<dbReference type="Pfam" id="PF01833">
    <property type="entry name" value="TIG"/>
    <property type="match status" value="1"/>
</dbReference>
<dbReference type="Proteomes" id="UP001193081">
    <property type="component" value="Unassembled WGS sequence"/>
</dbReference>
<dbReference type="Pfam" id="PF04151">
    <property type="entry name" value="PPC"/>
    <property type="match status" value="1"/>
</dbReference>
<feature type="domain" description="VWFA" evidence="2">
    <location>
        <begin position="208"/>
        <end position="378"/>
    </location>
</feature>
<feature type="chain" id="PRO_5046351738" evidence="1">
    <location>
        <begin position="26"/>
        <end position="963"/>
    </location>
</feature>
<dbReference type="InterPro" id="IPR002909">
    <property type="entry name" value="IPT_dom"/>
</dbReference>
<sequence length="963" mass="102650">MMRRWKSRTLLVLVLLVSLLSVGLAAQRPTLAATGDGDFTSTAGGGELAATAGSITVASTIQGYEAPQVFGTARYVYEDLNLQRAGTFRFSSSTSLQFASVPASACTKLSETELSCSAATTGLEIVTAYRFDVTATSSGFVHVLSSGGDLMAATRLVELIYPTTFTYVSANVAPDSHDNATLRWQQAQSNAFHLEVTFDTGNCTEPLDLMLVLDGSGSISSTDFRQMRDFVRNLVNSYTISPNDARVGIAQFGTQGQGRYELRLADDPSEILARVNAMRQLGGYTDIQEGLQLGREELAAKGRAGVPQVLILLTDGEHNQGGDPVEEAQLVRDAGMHLFAIAVGRGPNMRQLHALTADPQRVFSVSNFASLATILRQIVDVSCQELSPPADPPIPPQLQPEVRSLEPPEGYNDGTTDVMLLGSGFSTATIPSVQLSNGGGTFALTNALTESATLLRAVVPEGLPVGIYDLTVLPGDGSSLTLSNAFTVLARAPVLRSILPSLGYNDQDVEVTVAGFNFADGITLTLGTTELVTQRINGTTLQAVVPELMPVGTYAVTVTNPDGQQATLPNAYTVLDASSNNDLLGYDHEIWLNPVTPRAGETTEIGVLVHRLGGKAVLQDVVVEFRRDAVDGPVLGRSTVPFLDPPNSVESTTPLAVTFTQTETFDLYALIDPDDLVPEDTETNNVVSRTVTVLAANPDRTVPVVQRITVGDGSSTSVQTPQARIAIEATDPPPNASGVRSIHVIEYVYNVGAGQWVPVVQSGWMPYSATPTDVNWTMLPVPGMHYLQVRALDEAGNISIGRSQQLVNYEPTAEQIGRRQTHTYRYTAEAGQQLTANLEVLSGDADLYVWSSRADQSAWVSNLDGGANEQVIIPASEIVPGVYQVEVYGFTAARYRLSVVIEAPSTAALPATIAGGLSATKSEPLEPIVPVNSLPDERAGLTPGPMLPASTHTHRVYLPLVTR</sequence>
<dbReference type="PANTHER" id="PTHR24020">
    <property type="entry name" value="COLLAGEN ALPHA"/>
    <property type="match status" value="1"/>
</dbReference>
<accession>A0ABS4DEP8</accession>
<proteinExistence type="predicted"/>
<name>A0ABS4DEP8_9CHLR</name>
<dbReference type="InterPro" id="IPR007280">
    <property type="entry name" value="Peptidase_C_arc/bac"/>
</dbReference>
<keyword evidence="4" id="KW-1185">Reference proteome</keyword>
<dbReference type="PRINTS" id="PR00453">
    <property type="entry name" value="VWFADOMAIN"/>
</dbReference>
<gene>
    <name evidence="3" type="ORF">EYB53_019605</name>
</gene>
<dbReference type="PANTHER" id="PTHR24020:SF20">
    <property type="entry name" value="PH DOMAIN-CONTAINING PROTEIN"/>
    <property type="match status" value="1"/>
</dbReference>
<protein>
    <submittedName>
        <fullName evidence="3">VWA domain-containing protein</fullName>
    </submittedName>
</protein>
<dbReference type="InterPro" id="IPR013783">
    <property type="entry name" value="Ig-like_fold"/>
</dbReference>
<dbReference type="InterPro" id="IPR014756">
    <property type="entry name" value="Ig_E-set"/>
</dbReference>
<dbReference type="InterPro" id="IPR036465">
    <property type="entry name" value="vWFA_dom_sf"/>
</dbReference>
<reference evidence="3 4" key="1">
    <citation type="submission" date="2021-03" db="EMBL/GenBank/DDBJ databases">
        <authorList>
            <person name="Grouzdev D.S."/>
        </authorList>
    </citation>
    <scope>NUCLEOTIDE SEQUENCE [LARGE SCALE GENOMIC DNA]</scope>
    <source>
        <strain evidence="3 4">M50-1</strain>
    </source>
</reference>
<dbReference type="CDD" id="cd01450">
    <property type="entry name" value="vWFA_subfamily_ECM"/>
    <property type="match status" value="1"/>
</dbReference>
<evidence type="ECO:0000313" key="4">
    <source>
        <dbReference type="Proteomes" id="UP001193081"/>
    </source>
</evidence>
<dbReference type="InterPro" id="IPR050525">
    <property type="entry name" value="ECM_Assembly_Org"/>
</dbReference>
<dbReference type="RefSeq" id="WP_135480165.1">
    <property type="nucleotide sequence ID" value="NZ_SIJK02000047.1"/>
</dbReference>
<evidence type="ECO:0000313" key="3">
    <source>
        <dbReference type="EMBL" id="MBP1467932.1"/>
    </source>
</evidence>
<evidence type="ECO:0000259" key="2">
    <source>
        <dbReference type="PROSITE" id="PS50234"/>
    </source>
</evidence>
<comment type="caution">
    <text evidence="3">The sequence shown here is derived from an EMBL/GenBank/DDBJ whole genome shotgun (WGS) entry which is preliminary data.</text>
</comment>
<organism evidence="3 4">
    <name type="scientific">Candidatus Chloroploca mongolica</name>
    <dbReference type="NCBI Taxonomy" id="2528176"/>
    <lineage>
        <taxon>Bacteria</taxon>
        <taxon>Bacillati</taxon>
        <taxon>Chloroflexota</taxon>
        <taxon>Chloroflexia</taxon>
        <taxon>Chloroflexales</taxon>
        <taxon>Chloroflexineae</taxon>
        <taxon>Oscillochloridaceae</taxon>
        <taxon>Candidatus Chloroploca</taxon>
    </lineage>
</organism>
<dbReference type="SUPFAM" id="SSF81296">
    <property type="entry name" value="E set domains"/>
    <property type="match status" value="2"/>
</dbReference>
<keyword evidence="1" id="KW-0732">Signal</keyword>